<organism evidence="11">
    <name type="scientific">freshwater metagenome</name>
    <dbReference type="NCBI Taxonomy" id="449393"/>
    <lineage>
        <taxon>unclassified sequences</taxon>
        <taxon>metagenomes</taxon>
        <taxon>ecological metagenomes</taxon>
    </lineage>
</organism>
<evidence type="ECO:0000256" key="6">
    <source>
        <dbReference type="ARBA" id="ARBA00023102"/>
    </source>
</evidence>
<protein>
    <submittedName>
        <fullName evidence="11">Unannotated protein</fullName>
    </submittedName>
</protein>
<keyword evidence="4" id="KW-0378">Hydrolase</keyword>
<dbReference type="AlphaFoldDB" id="A0A6J7LG34"/>
<keyword evidence="5" id="KW-0315">Glutamine amidotransferase</keyword>
<evidence type="ECO:0000259" key="10">
    <source>
        <dbReference type="Pfam" id="PF00117"/>
    </source>
</evidence>
<keyword evidence="6" id="KW-0368">Histidine biosynthesis</keyword>
<dbReference type="CDD" id="cd01748">
    <property type="entry name" value="GATase1_IGP_Synthase"/>
    <property type="match status" value="1"/>
</dbReference>
<evidence type="ECO:0000256" key="2">
    <source>
        <dbReference type="ARBA" id="ARBA00011152"/>
    </source>
</evidence>
<evidence type="ECO:0000256" key="3">
    <source>
        <dbReference type="ARBA" id="ARBA00022605"/>
    </source>
</evidence>
<gene>
    <name evidence="11" type="ORF">UFOPK3772_02937</name>
</gene>
<dbReference type="GO" id="GO:0000105">
    <property type="term" value="P:L-histidine biosynthetic process"/>
    <property type="evidence" value="ECO:0007669"/>
    <property type="project" value="UniProtKB-UniPathway"/>
</dbReference>
<evidence type="ECO:0000256" key="8">
    <source>
        <dbReference type="ARBA" id="ARBA00047838"/>
    </source>
</evidence>
<name>A0A6J7LG34_9ZZZZ</name>
<dbReference type="GO" id="GO:0016829">
    <property type="term" value="F:lyase activity"/>
    <property type="evidence" value="ECO:0007669"/>
    <property type="project" value="UniProtKB-KW"/>
</dbReference>
<keyword evidence="3" id="KW-0028">Amino-acid biosynthesis</keyword>
<dbReference type="PANTHER" id="PTHR42701">
    <property type="entry name" value="IMIDAZOLE GLYCEROL PHOSPHATE SYNTHASE SUBUNIT HISH"/>
    <property type="match status" value="1"/>
</dbReference>
<dbReference type="EMBL" id="CAFBNE010000138">
    <property type="protein sequence ID" value="CAB4967306.1"/>
    <property type="molecule type" value="Genomic_DNA"/>
</dbReference>
<evidence type="ECO:0000256" key="4">
    <source>
        <dbReference type="ARBA" id="ARBA00022801"/>
    </source>
</evidence>
<evidence type="ECO:0000256" key="1">
    <source>
        <dbReference type="ARBA" id="ARBA00005091"/>
    </source>
</evidence>
<reference evidence="11" key="1">
    <citation type="submission" date="2020-05" db="EMBL/GenBank/DDBJ databases">
        <authorList>
            <person name="Chiriac C."/>
            <person name="Salcher M."/>
            <person name="Ghai R."/>
            <person name="Kavagutti S V."/>
        </authorList>
    </citation>
    <scope>NUCLEOTIDE SEQUENCE</scope>
</reference>
<comment type="catalytic activity">
    <reaction evidence="9">
        <text>L-glutamine + H2O = L-glutamate + NH4(+)</text>
        <dbReference type="Rhea" id="RHEA:15889"/>
        <dbReference type="ChEBI" id="CHEBI:15377"/>
        <dbReference type="ChEBI" id="CHEBI:28938"/>
        <dbReference type="ChEBI" id="CHEBI:29985"/>
        <dbReference type="ChEBI" id="CHEBI:58359"/>
        <dbReference type="EC" id="3.5.1.2"/>
    </reaction>
</comment>
<dbReference type="NCBIfam" id="TIGR01855">
    <property type="entry name" value="IMP_synth_hisH"/>
    <property type="match status" value="1"/>
</dbReference>
<sequence>MPSPTVVIVDTGVGNLFSIARAVHTVGGSPVISADPRSLETADRVVIPGVGSYASTMSYFAECGMDGALRTYADTGRPLLGICLGMQLLVTEGHEEGRTCGLGVIVGEAVPMPSITSSGSPVRIPHIGWSRVTPLSEGRSSDWMGADGADIDVYFAHSYTVICPDSQVIAATFRYGGHELAAAVRVGSVLGVQFHPERSGPAGLRLLTSFVQSPDGT</sequence>
<comment type="catalytic activity">
    <reaction evidence="8">
        <text>5-[(5-phospho-1-deoxy-D-ribulos-1-ylimino)methylamino]-1-(5-phospho-beta-D-ribosyl)imidazole-4-carboxamide + L-glutamine = D-erythro-1-(imidazol-4-yl)glycerol 3-phosphate + 5-amino-1-(5-phospho-beta-D-ribosyl)imidazole-4-carboxamide + L-glutamate + H(+)</text>
        <dbReference type="Rhea" id="RHEA:24793"/>
        <dbReference type="ChEBI" id="CHEBI:15378"/>
        <dbReference type="ChEBI" id="CHEBI:29985"/>
        <dbReference type="ChEBI" id="CHEBI:58278"/>
        <dbReference type="ChEBI" id="CHEBI:58359"/>
        <dbReference type="ChEBI" id="CHEBI:58475"/>
        <dbReference type="ChEBI" id="CHEBI:58525"/>
        <dbReference type="EC" id="4.3.2.10"/>
    </reaction>
</comment>
<dbReference type="InterPro" id="IPR029062">
    <property type="entry name" value="Class_I_gatase-like"/>
</dbReference>
<dbReference type="InterPro" id="IPR010139">
    <property type="entry name" value="Imidazole-glycPsynth_HisH"/>
</dbReference>
<evidence type="ECO:0000256" key="7">
    <source>
        <dbReference type="ARBA" id="ARBA00023239"/>
    </source>
</evidence>
<proteinExistence type="inferred from homology"/>
<keyword evidence="7" id="KW-0456">Lyase</keyword>
<dbReference type="HAMAP" id="MF_00278">
    <property type="entry name" value="HisH"/>
    <property type="match status" value="1"/>
</dbReference>
<comment type="subunit">
    <text evidence="2">Heterodimer of HisH and HisF.</text>
</comment>
<dbReference type="GO" id="GO:0000107">
    <property type="term" value="F:imidazoleglycerol-phosphate synthase activity"/>
    <property type="evidence" value="ECO:0007669"/>
    <property type="project" value="TreeGrafter"/>
</dbReference>
<dbReference type="UniPathway" id="UPA00031">
    <property type="reaction ID" value="UER00010"/>
</dbReference>
<evidence type="ECO:0000256" key="9">
    <source>
        <dbReference type="ARBA" id="ARBA00049534"/>
    </source>
</evidence>
<feature type="domain" description="Glutamine amidotransferase" evidence="10">
    <location>
        <begin position="8"/>
        <end position="210"/>
    </location>
</feature>
<dbReference type="PROSITE" id="PS51273">
    <property type="entry name" value="GATASE_TYPE_1"/>
    <property type="match status" value="1"/>
</dbReference>
<dbReference type="SUPFAM" id="SSF52317">
    <property type="entry name" value="Class I glutamine amidotransferase-like"/>
    <property type="match status" value="1"/>
</dbReference>
<evidence type="ECO:0000313" key="11">
    <source>
        <dbReference type="EMBL" id="CAB4967306.1"/>
    </source>
</evidence>
<dbReference type="PANTHER" id="PTHR42701:SF1">
    <property type="entry name" value="IMIDAZOLE GLYCEROL PHOSPHATE SYNTHASE SUBUNIT HISH"/>
    <property type="match status" value="1"/>
</dbReference>
<comment type="pathway">
    <text evidence="1">Amino-acid biosynthesis; L-histidine biosynthesis; L-histidine from 5-phospho-alpha-D-ribose 1-diphosphate: step 5/9.</text>
</comment>
<evidence type="ECO:0000256" key="5">
    <source>
        <dbReference type="ARBA" id="ARBA00022962"/>
    </source>
</evidence>
<dbReference type="InterPro" id="IPR017926">
    <property type="entry name" value="GATASE"/>
</dbReference>
<dbReference type="PIRSF" id="PIRSF000495">
    <property type="entry name" value="Amidotransf_hisH"/>
    <property type="match status" value="1"/>
</dbReference>
<dbReference type="GO" id="GO:0004359">
    <property type="term" value="F:glutaminase activity"/>
    <property type="evidence" value="ECO:0007669"/>
    <property type="project" value="UniProtKB-EC"/>
</dbReference>
<dbReference type="Pfam" id="PF00117">
    <property type="entry name" value="GATase"/>
    <property type="match status" value="1"/>
</dbReference>
<dbReference type="Gene3D" id="3.40.50.880">
    <property type="match status" value="1"/>
</dbReference>
<accession>A0A6J7LG34</accession>